<reference evidence="2" key="1">
    <citation type="submission" date="2023-02" db="EMBL/GenBank/DDBJ databases">
        <title>Actinomadura rubrobrunea NBRC 14622.</title>
        <authorList>
            <person name="Ichikawa N."/>
            <person name="Sato H."/>
            <person name="Tonouchi N."/>
        </authorList>
    </citation>
    <scope>NUCLEOTIDE SEQUENCE</scope>
    <source>
        <strain evidence="2">NBRC 14622</strain>
    </source>
</reference>
<evidence type="ECO:0000313" key="3">
    <source>
        <dbReference type="Proteomes" id="UP001165124"/>
    </source>
</evidence>
<feature type="region of interest" description="Disordered" evidence="1">
    <location>
        <begin position="55"/>
        <end position="77"/>
    </location>
</feature>
<dbReference type="EMBL" id="BSRZ01000006">
    <property type="protein sequence ID" value="GLW64713.1"/>
    <property type="molecule type" value="Genomic_DNA"/>
</dbReference>
<keyword evidence="3" id="KW-1185">Reference proteome</keyword>
<name>A0A9W6UW74_9ACTN</name>
<accession>A0A9W6UW74</accession>
<evidence type="ECO:0000313" key="2">
    <source>
        <dbReference type="EMBL" id="GLW64713.1"/>
    </source>
</evidence>
<dbReference type="Proteomes" id="UP001165124">
    <property type="component" value="Unassembled WGS sequence"/>
</dbReference>
<dbReference type="AlphaFoldDB" id="A0A9W6UW74"/>
<protein>
    <submittedName>
        <fullName evidence="2">Uncharacterized protein</fullName>
    </submittedName>
</protein>
<organism evidence="2 3">
    <name type="scientific">Actinomadura rubrobrunea</name>
    <dbReference type="NCBI Taxonomy" id="115335"/>
    <lineage>
        <taxon>Bacteria</taxon>
        <taxon>Bacillati</taxon>
        <taxon>Actinomycetota</taxon>
        <taxon>Actinomycetes</taxon>
        <taxon>Streptosporangiales</taxon>
        <taxon>Thermomonosporaceae</taxon>
        <taxon>Actinomadura</taxon>
    </lineage>
</organism>
<comment type="caution">
    <text evidence="2">The sequence shown here is derived from an EMBL/GenBank/DDBJ whole genome shotgun (WGS) entry which is preliminary data.</text>
</comment>
<sequence length="77" mass="7960">MRSGTPAARSGCVSSATTLICEVSDGSDTAPHLRRARAMDEGLVLGWCGRRCGGPEEPVSSKRPCDGTAVPYLGTPP</sequence>
<gene>
    <name evidence="2" type="ORF">Arub01_29570</name>
</gene>
<proteinExistence type="predicted"/>
<evidence type="ECO:0000256" key="1">
    <source>
        <dbReference type="SAM" id="MobiDB-lite"/>
    </source>
</evidence>